<name>A0ABN2KZI8_9ACTN</name>
<keyword evidence="4" id="KW-1185">Reference proteome</keyword>
<comment type="caution">
    <text evidence="3">The sequence shown here is derived from an EMBL/GenBank/DDBJ whole genome shotgun (WGS) entry which is preliminary data.</text>
</comment>
<feature type="compositionally biased region" description="Low complexity" evidence="1">
    <location>
        <begin position="79"/>
        <end position="114"/>
    </location>
</feature>
<keyword evidence="2" id="KW-0812">Transmembrane</keyword>
<feature type="compositionally biased region" description="Basic residues" evidence="1">
    <location>
        <begin position="128"/>
        <end position="137"/>
    </location>
</feature>
<keyword evidence="2" id="KW-0472">Membrane</keyword>
<evidence type="ECO:0000256" key="1">
    <source>
        <dbReference type="SAM" id="MobiDB-lite"/>
    </source>
</evidence>
<protein>
    <submittedName>
        <fullName evidence="3">Uncharacterized protein</fullName>
    </submittedName>
</protein>
<keyword evidence="2" id="KW-1133">Transmembrane helix</keyword>
<feature type="region of interest" description="Disordered" evidence="1">
    <location>
        <begin position="1"/>
        <end position="26"/>
    </location>
</feature>
<reference evidence="3 4" key="1">
    <citation type="journal article" date="2019" name="Int. J. Syst. Evol. Microbiol.">
        <title>The Global Catalogue of Microorganisms (GCM) 10K type strain sequencing project: providing services to taxonomists for standard genome sequencing and annotation.</title>
        <authorList>
            <consortium name="The Broad Institute Genomics Platform"/>
            <consortium name="The Broad Institute Genome Sequencing Center for Infectious Disease"/>
            <person name="Wu L."/>
            <person name="Ma J."/>
        </authorList>
    </citation>
    <scope>NUCLEOTIDE SEQUENCE [LARGE SCALE GENOMIC DNA]</scope>
    <source>
        <strain evidence="3 4">JCM 13249</strain>
    </source>
</reference>
<dbReference type="Proteomes" id="UP001500655">
    <property type="component" value="Unassembled WGS sequence"/>
</dbReference>
<evidence type="ECO:0000313" key="4">
    <source>
        <dbReference type="Proteomes" id="UP001500655"/>
    </source>
</evidence>
<feature type="compositionally biased region" description="Pro residues" evidence="1">
    <location>
        <begin position="1"/>
        <end position="12"/>
    </location>
</feature>
<organism evidence="3 4">
    <name type="scientific">Luedemannella helvata</name>
    <dbReference type="NCBI Taxonomy" id="349315"/>
    <lineage>
        <taxon>Bacteria</taxon>
        <taxon>Bacillati</taxon>
        <taxon>Actinomycetota</taxon>
        <taxon>Actinomycetes</taxon>
        <taxon>Micromonosporales</taxon>
        <taxon>Micromonosporaceae</taxon>
        <taxon>Luedemannella</taxon>
    </lineage>
</organism>
<proteinExistence type="predicted"/>
<gene>
    <name evidence="3" type="ORF">GCM10009681_47110</name>
</gene>
<dbReference type="EMBL" id="BAAALS010000028">
    <property type="protein sequence ID" value="GAA1770280.1"/>
    <property type="molecule type" value="Genomic_DNA"/>
</dbReference>
<evidence type="ECO:0000313" key="3">
    <source>
        <dbReference type="EMBL" id="GAA1770280.1"/>
    </source>
</evidence>
<feature type="region of interest" description="Disordered" evidence="1">
    <location>
        <begin position="61"/>
        <end position="137"/>
    </location>
</feature>
<sequence length="137" mass="14042">MASPRPLRPAPQPRQIRSPGRGRPVFVDRTGRRLRLTRLVGVGVAVLLAATLGMLAFALSGAPAGTAPDLPGAAGAGVTTRPAARPTTAAPTRTPTATRTRPATSTTRAAARTTGTSEAPTSRPGRAPTHRGKPTDR</sequence>
<accession>A0ABN2KZI8</accession>
<evidence type="ECO:0000256" key="2">
    <source>
        <dbReference type="SAM" id="Phobius"/>
    </source>
</evidence>
<feature type="transmembrane region" description="Helical" evidence="2">
    <location>
        <begin position="39"/>
        <end position="59"/>
    </location>
</feature>
<dbReference type="RefSeq" id="WP_344086082.1">
    <property type="nucleotide sequence ID" value="NZ_BAAALS010000028.1"/>
</dbReference>